<organism evidence="1 2">
    <name type="scientific">Avena sativa</name>
    <name type="common">Oat</name>
    <dbReference type="NCBI Taxonomy" id="4498"/>
    <lineage>
        <taxon>Eukaryota</taxon>
        <taxon>Viridiplantae</taxon>
        <taxon>Streptophyta</taxon>
        <taxon>Embryophyta</taxon>
        <taxon>Tracheophyta</taxon>
        <taxon>Spermatophyta</taxon>
        <taxon>Magnoliopsida</taxon>
        <taxon>Liliopsida</taxon>
        <taxon>Poales</taxon>
        <taxon>Poaceae</taxon>
        <taxon>BOP clade</taxon>
        <taxon>Pooideae</taxon>
        <taxon>Poodae</taxon>
        <taxon>Poeae</taxon>
        <taxon>Poeae Chloroplast Group 1 (Aveneae type)</taxon>
        <taxon>Aveninae</taxon>
        <taxon>Avena</taxon>
    </lineage>
</organism>
<evidence type="ECO:0000313" key="2">
    <source>
        <dbReference type="Proteomes" id="UP001732700"/>
    </source>
</evidence>
<name>A0ACD6ASA4_AVESA</name>
<keyword evidence="2" id="KW-1185">Reference proteome</keyword>
<dbReference type="EnsemblPlants" id="AVESA.00010b.r2.UnG1417670.1">
    <property type="protein sequence ID" value="AVESA.00010b.r2.UnG1417670.1.CDS"/>
    <property type="gene ID" value="AVESA.00010b.r2.UnG1417670"/>
</dbReference>
<evidence type="ECO:0000313" key="1">
    <source>
        <dbReference type="EnsemblPlants" id="AVESA.00010b.r2.UnG1417670.1.CDS"/>
    </source>
</evidence>
<accession>A0ACD6ASA4</accession>
<sequence>MVSGMAVPLLPLLLLFSSYSSLIADAGVDELNYIVLASSSLKAKNVCEGPRVNTSVGFTNSVPVTRPHGPCSAAAGKSEPSTVDVLQWDQRRAGYIQGMLAVPVNASMGPKLPPPAPTDQSSMDMKGTDPAITATPGTTPTKSSQMRIDYPAATGGGSGGGQTMVLDTASIFPWLQCAPCPVPPCHPQKEALYDPAKSATSATFSCNSPACRQLGPFANGCVNNQCQYRVRYPDGSTTMGTYVSDVMTLTTTRVLPRFQFGCSHFAQGASINTQTAGTMGLGGGPQSLVSQGKDTYGNAFSYCIPPTASTTGFFLLGVPPRSSSRYVVTPMVKDRFNPALYAVRLQAITVAGQQLAVPPTVFAAGSVMDSRAPITRLPPTAYLALRSAFRSRMTMYRMVPPKEHLDTCYDFTGVSTITLPKIVLVFDRNAAVELDPSGVLFDGCLAFTSSTDDHATGIIGNVQQRTVEVFYDVGGGAMAFRRGAC</sequence>
<protein>
    <submittedName>
        <fullName evidence="1">Uncharacterized protein</fullName>
    </submittedName>
</protein>
<reference evidence="1" key="1">
    <citation type="submission" date="2025-09" db="UniProtKB">
        <authorList>
            <consortium name="EnsemblPlants"/>
        </authorList>
    </citation>
    <scope>IDENTIFICATION</scope>
</reference>
<proteinExistence type="predicted"/>
<dbReference type="Proteomes" id="UP001732700">
    <property type="component" value="Unassembled WGS sequence"/>
</dbReference>